<protein>
    <submittedName>
        <fullName evidence="1">DOPA 4,5-dioxygenase family protein</fullName>
    </submittedName>
</protein>
<dbReference type="SUPFAM" id="SSF143410">
    <property type="entry name" value="DOPA-like"/>
    <property type="match status" value="1"/>
</dbReference>
<dbReference type="Gene3D" id="3.30.70.1240">
    <property type="entry name" value="DOPA-like domains"/>
    <property type="match status" value="1"/>
</dbReference>
<dbReference type="EMBL" id="JAXCLX010000001">
    <property type="protein sequence ID" value="MDY0871679.1"/>
    <property type="molecule type" value="Genomic_DNA"/>
</dbReference>
<dbReference type="InterPro" id="IPR023389">
    <property type="entry name" value="DOPA-like_sf"/>
</dbReference>
<proteinExistence type="predicted"/>
<accession>A0ABU5DWI4</accession>
<dbReference type="Pfam" id="PF08883">
    <property type="entry name" value="DOPA_dioxygen"/>
    <property type="match status" value="1"/>
</dbReference>
<dbReference type="RefSeq" id="WP_320500109.1">
    <property type="nucleotide sequence ID" value="NZ_JAXCLX010000001.1"/>
</dbReference>
<sequence>MSLRPIAEIASYHAHIYFDGPEQRAIAMDLRDRIAERFTVALGRVHDRRIGPHARAMYQVSFDVPTFALFVPWLMLNRQGLAVLVHPNTGRERIDHLEQGLWLGEILPIVNQDMLQEETEAEEARPPNTAPTLVP</sequence>
<dbReference type="PANTHER" id="PTHR36423:SF2">
    <property type="entry name" value="AFR070WP"/>
    <property type="match status" value="1"/>
</dbReference>
<name>A0ABU5DWI4_9PROT</name>
<reference evidence="1 2" key="1">
    <citation type="journal article" date="2013" name="Antonie Van Leeuwenhoek">
        <title>Dongia rigui sp. nov., isolated from freshwater of a large wetland in Korea.</title>
        <authorList>
            <person name="Baik K.S."/>
            <person name="Hwang Y.M."/>
            <person name="Choi J.S."/>
            <person name="Kwon J."/>
            <person name="Seong C.N."/>
        </authorList>
    </citation>
    <scope>NUCLEOTIDE SEQUENCE [LARGE SCALE GENOMIC DNA]</scope>
    <source>
        <strain evidence="1 2">04SU4-P</strain>
    </source>
</reference>
<keyword evidence="2" id="KW-1185">Reference proteome</keyword>
<dbReference type="PIRSF" id="PIRSF028139">
    <property type="entry name" value="DOPA-diox_rel_Mll2280"/>
    <property type="match status" value="1"/>
</dbReference>
<evidence type="ECO:0000313" key="2">
    <source>
        <dbReference type="Proteomes" id="UP001271769"/>
    </source>
</evidence>
<dbReference type="PANTHER" id="PTHR36423">
    <property type="entry name" value="AFR070WP"/>
    <property type="match status" value="1"/>
</dbReference>
<dbReference type="InterPro" id="IPR014980">
    <property type="entry name" value="DOPA_dioxygen"/>
</dbReference>
<evidence type="ECO:0000313" key="1">
    <source>
        <dbReference type="EMBL" id="MDY0871679.1"/>
    </source>
</evidence>
<gene>
    <name evidence="1" type="ORF">SMD31_07085</name>
</gene>
<organism evidence="1 2">
    <name type="scientific">Dongia rigui</name>
    <dbReference type="NCBI Taxonomy" id="940149"/>
    <lineage>
        <taxon>Bacteria</taxon>
        <taxon>Pseudomonadati</taxon>
        <taxon>Pseudomonadota</taxon>
        <taxon>Alphaproteobacteria</taxon>
        <taxon>Rhodospirillales</taxon>
        <taxon>Dongiaceae</taxon>
        <taxon>Dongia</taxon>
    </lineage>
</organism>
<dbReference type="Proteomes" id="UP001271769">
    <property type="component" value="Unassembled WGS sequence"/>
</dbReference>
<comment type="caution">
    <text evidence="1">The sequence shown here is derived from an EMBL/GenBank/DDBJ whole genome shotgun (WGS) entry which is preliminary data.</text>
</comment>